<protein>
    <submittedName>
        <fullName evidence="5">TetR family transcriptional regulator</fullName>
    </submittedName>
</protein>
<dbReference type="SUPFAM" id="SSF46689">
    <property type="entry name" value="Homeodomain-like"/>
    <property type="match status" value="1"/>
</dbReference>
<feature type="region of interest" description="Disordered" evidence="3">
    <location>
        <begin position="1"/>
        <end position="25"/>
    </location>
</feature>
<gene>
    <name evidence="5" type="ORF">GCM10017790_58330</name>
</gene>
<organism evidence="5 6">
    <name type="scientific">Amycolatopsis oliviviridis</name>
    <dbReference type="NCBI Taxonomy" id="1471590"/>
    <lineage>
        <taxon>Bacteria</taxon>
        <taxon>Bacillati</taxon>
        <taxon>Actinomycetota</taxon>
        <taxon>Actinomycetes</taxon>
        <taxon>Pseudonocardiales</taxon>
        <taxon>Pseudonocardiaceae</taxon>
        <taxon>Amycolatopsis</taxon>
    </lineage>
</organism>
<proteinExistence type="predicted"/>
<name>A0ABQ3LWI2_9PSEU</name>
<dbReference type="Gene3D" id="1.10.357.10">
    <property type="entry name" value="Tetracycline Repressor, domain 2"/>
    <property type="match status" value="1"/>
</dbReference>
<comment type="caution">
    <text evidence="5">The sequence shown here is derived from an EMBL/GenBank/DDBJ whole genome shotgun (WGS) entry which is preliminary data.</text>
</comment>
<evidence type="ECO:0000256" key="2">
    <source>
        <dbReference type="PROSITE-ProRule" id="PRU00335"/>
    </source>
</evidence>
<dbReference type="PANTHER" id="PTHR43479:SF11">
    <property type="entry name" value="ACREF_ENVCD OPERON REPRESSOR-RELATED"/>
    <property type="match status" value="1"/>
</dbReference>
<sequence>MLVVGGHPKRREPGTVTDVADRSGDETRQVDRFDQRRAQLAMSALVTLSELGYARTSLREIAQNSEFSHGVLHYYFRNKAELITYCVKQYKTECVTRYDRIVETAETAEDLKLAFGAATASTLRENARLHRLWYDLRNQSLFEKLFQADVLAIDETLELMIWRVVSRYAELLGKPLDLTPSTTYALFDGLFQQGLLKHLAGREDAARCLQDSVGQVLARLFTT</sequence>
<evidence type="ECO:0000256" key="1">
    <source>
        <dbReference type="ARBA" id="ARBA00023125"/>
    </source>
</evidence>
<evidence type="ECO:0000313" key="6">
    <source>
        <dbReference type="Proteomes" id="UP000635387"/>
    </source>
</evidence>
<reference evidence="6" key="1">
    <citation type="journal article" date="2019" name="Int. J. Syst. Evol. Microbiol.">
        <title>The Global Catalogue of Microorganisms (GCM) 10K type strain sequencing project: providing services to taxonomists for standard genome sequencing and annotation.</title>
        <authorList>
            <consortium name="The Broad Institute Genomics Platform"/>
            <consortium name="The Broad Institute Genome Sequencing Center for Infectious Disease"/>
            <person name="Wu L."/>
            <person name="Ma J."/>
        </authorList>
    </citation>
    <scope>NUCLEOTIDE SEQUENCE [LARGE SCALE GENOMIC DNA]</scope>
    <source>
        <strain evidence="6">CGMCC 4.7683</strain>
    </source>
</reference>
<dbReference type="PROSITE" id="PS50977">
    <property type="entry name" value="HTH_TETR_2"/>
    <property type="match status" value="1"/>
</dbReference>
<accession>A0ABQ3LWI2</accession>
<evidence type="ECO:0000259" key="4">
    <source>
        <dbReference type="PROSITE" id="PS50977"/>
    </source>
</evidence>
<evidence type="ECO:0000313" key="5">
    <source>
        <dbReference type="EMBL" id="GHH28080.1"/>
    </source>
</evidence>
<dbReference type="PANTHER" id="PTHR43479">
    <property type="entry name" value="ACREF/ENVCD OPERON REPRESSOR-RELATED"/>
    <property type="match status" value="1"/>
</dbReference>
<keyword evidence="6" id="KW-1185">Reference proteome</keyword>
<dbReference type="InterPro" id="IPR001647">
    <property type="entry name" value="HTH_TetR"/>
</dbReference>
<dbReference type="InterPro" id="IPR009057">
    <property type="entry name" value="Homeodomain-like_sf"/>
</dbReference>
<feature type="domain" description="HTH tetR-type" evidence="4">
    <location>
        <begin position="34"/>
        <end position="94"/>
    </location>
</feature>
<dbReference type="Proteomes" id="UP000635387">
    <property type="component" value="Unassembled WGS sequence"/>
</dbReference>
<evidence type="ECO:0000256" key="3">
    <source>
        <dbReference type="SAM" id="MobiDB-lite"/>
    </source>
</evidence>
<feature type="DNA-binding region" description="H-T-H motif" evidence="2">
    <location>
        <begin position="57"/>
        <end position="76"/>
    </location>
</feature>
<keyword evidence="1 2" id="KW-0238">DNA-binding</keyword>
<dbReference type="EMBL" id="BNAY01000007">
    <property type="protein sequence ID" value="GHH28080.1"/>
    <property type="molecule type" value="Genomic_DNA"/>
</dbReference>
<dbReference type="InterPro" id="IPR050624">
    <property type="entry name" value="HTH-type_Tx_Regulator"/>
</dbReference>
<dbReference type="Pfam" id="PF00440">
    <property type="entry name" value="TetR_N"/>
    <property type="match status" value="1"/>
</dbReference>